<organism evidence="1 2">
    <name type="scientific">Hyalangium minutum</name>
    <dbReference type="NCBI Taxonomy" id="394096"/>
    <lineage>
        <taxon>Bacteria</taxon>
        <taxon>Pseudomonadati</taxon>
        <taxon>Myxococcota</taxon>
        <taxon>Myxococcia</taxon>
        <taxon>Myxococcales</taxon>
        <taxon>Cystobacterineae</taxon>
        <taxon>Archangiaceae</taxon>
        <taxon>Hyalangium</taxon>
    </lineage>
</organism>
<reference evidence="1 2" key="1">
    <citation type="submission" date="2014-04" db="EMBL/GenBank/DDBJ databases">
        <title>Genome assembly of Hyalangium minutum DSM 14724.</title>
        <authorList>
            <person name="Sharma G."/>
            <person name="Subramanian S."/>
        </authorList>
    </citation>
    <scope>NUCLEOTIDE SEQUENCE [LARGE SCALE GENOMIC DNA]</scope>
    <source>
        <strain evidence="1 2">DSM 14724</strain>
    </source>
</reference>
<proteinExistence type="predicted"/>
<gene>
    <name evidence="1" type="ORF">DB31_0814</name>
</gene>
<dbReference type="EMBL" id="JMCB01000010">
    <property type="protein sequence ID" value="KFE66341.1"/>
    <property type="molecule type" value="Genomic_DNA"/>
</dbReference>
<evidence type="ECO:0000313" key="1">
    <source>
        <dbReference type="EMBL" id="KFE66341.1"/>
    </source>
</evidence>
<accession>A0A085WF78</accession>
<dbReference type="STRING" id="394096.DB31_0814"/>
<dbReference type="PATRIC" id="fig|394096.3.peg.5161"/>
<comment type="caution">
    <text evidence="1">The sequence shown here is derived from an EMBL/GenBank/DDBJ whole genome shotgun (WGS) entry which is preliminary data.</text>
</comment>
<name>A0A085WF78_9BACT</name>
<keyword evidence="2" id="KW-1185">Reference proteome</keyword>
<evidence type="ECO:0000313" key="2">
    <source>
        <dbReference type="Proteomes" id="UP000028725"/>
    </source>
</evidence>
<dbReference type="Proteomes" id="UP000028725">
    <property type="component" value="Unassembled WGS sequence"/>
</dbReference>
<dbReference type="AlphaFoldDB" id="A0A085WF78"/>
<sequence length="83" mass="8750">MDKLAARIASFDKVVVAAAKGQINRASLPPDADLAAAYAEYSSSLASPGFQASFARLGQHFAKDGLKVELRLGEYLGILGEHS</sequence>
<dbReference type="Gene3D" id="3.90.226.10">
    <property type="entry name" value="2-enoyl-CoA Hydratase, Chain A, domain 1"/>
    <property type="match status" value="1"/>
</dbReference>
<protein>
    <submittedName>
        <fullName evidence="1">Uncharacterized protein</fullName>
    </submittedName>
</protein>